<gene>
    <name evidence="1" type="ORF">E3N88_30035</name>
</gene>
<evidence type="ECO:0000313" key="2">
    <source>
        <dbReference type="Proteomes" id="UP000326396"/>
    </source>
</evidence>
<dbReference type="OrthoDB" id="764584at2759"/>
<sequence>MERLTRSFSTTSVDINKGWRRKVYDGKTDGCITPDLRKDHMKTARFGETHHGRFWKIKKLLFNLDPPSEQQQSNKIKHKSKISRSNYNNDEFENRLMYEIYKNLSASHELSSMYN</sequence>
<name>A0A5N6ML84_9ASTR</name>
<dbReference type="Proteomes" id="UP000326396">
    <property type="component" value="Linkage Group LG5"/>
</dbReference>
<evidence type="ECO:0000313" key="1">
    <source>
        <dbReference type="EMBL" id="KAD3640812.1"/>
    </source>
</evidence>
<reference evidence="1 2" key="1">
    <citation type="submission" date="2019-05" db="EMBL/GenBank/DDBJ databases">
        <title>Mikania micrantha, genome provides insights into the molecular mechanism of rapid growth.</title>
        <authorList>
            <person name="Liu B."/>
        </authorList>
    </citation>
    <scope>NUCLEOTIDE SEQUENCE [LARGE SCALE GENOMIC DNA]</scope>
    <source>
        <strain evidence="1">NLD-2019</strain>
        <tissue evidence="1">Leaf</tissue>
    </source>
</reference>
<organism evidence="1 2">
    <name type="scientific">Mikania micrantha</name>
    <name type="common">bitter vine</name>
    <dbReference type="NCBI Taxonomy" id="192012"/>
    <lineage>
        <taxon>Eukaryota</taxon>
        <taxon>Viridiplantae</taxon>
        <taxon>Streptophyta</taxon>
        <taxon>Embryophyta</taxon>
        <taxon>Tracheophyta</taxon>
        <taxon>Spermatophyta</taxon>
        <taxon>Magnoliopsida</taxon>
        <taxon>eudicotyledons</taxon>
        <taxon>Gunneridae</taxon>
        <taxon>Pentapetalae</taxon>
        <taxon>asterids</taxon>
        <taxon>campanulids</taxon>
        <taxon>Asterales</taxon>
        <taxon>Asteraceae</taxon>
        <taxon>Asteroideae</taxon>
        <taxon>Heliantheae alliance</taxon>
        <taxon>Eupatorieae</taxon>
        <taxon>Mikania</taxon>
    </lineage>
</organism>
<dbReference type="EMBL" id="SZYD01000015">
    <property type="protein sequence ID" value="KAD3640812.1"/>
    <property type="molecule type" value="Genomic_DNA"/>
</dbReference>
<keyword evidence="2" id="KW-1185">Reference proteome</keyword>
<dbReference type="AlphaFoldDB" id="A0A5N6ML84"/>
<accession>A0A5N6ML84</accession>
<protein>
    <submittedName>
        <fullName evidence="1">Uncharacterized protein</fullName>
    </submittedName>
</protein>
<proteinExistence type="predicted"/>
<comment type="caution">
    <text evidence="1">The sequence shown here is derived from an EMBL/GenBank/DDBJ whole genome shotgun (WGS) entry which is preliminary data.</text>
</comment>